<keyword evidence="3" id="KW-1185">Reference proteome</keyword>
<name>A0A5C3KTZ8_COPMA</name>
<evidence type="ECO:0000313" key="3">
    <source>
        <dbReference type="Proteomes" id="UP000307440"/>
    </source>
</evidence>
<feature type="region of interest" description="Disordered" evidence="1">
    <location>
        <begin position="1"/>
        <end position="24"/>
    </location>
</feature>
<dbReference type="EMBL" id="ML210206">
    <property type="protein sequence ID" value="TFK24081.1"/>
    <property type="molecule type" value="Genomic_DNA"/>
</dbReference>
<dbReference type="AlphaFoldDB" id="A0A5C3KTZ8"/>
<organism evidence="2 3">
    <name type="scientific">Coprinopsis marcescibilis</name>
    <name type="common">Agaric fungus</name>
    <name type="synonym">Psathyrella marcescibilis</name>
    <dbReference type="NCBI Taxonomy" id="230819"/>
    <lineage>
        <taxon>Eukaryota</taxon>
        <taxon>Fungi</taxon>
        <taxon>Dikarya</taxon>
        <taxon>Basidiomycota</taxon>
        <taxon>Agaricomycotina</taxon>
        <taxon>Agaricomycetes</taxon>
        <taxon>Agaricomycetidae</taxon>
        <taxon>Agaricales</taxon>
        <taxon>Agaricineae</taxon>
        <taxon>Psathyrellaceae</taxon>
        <taxon>Coprinopsis</taxon>
    </lineage>
</organism>
<protein>
    <recommendedName>
        <fullName evidence="4">Proteasome assembly chaperone 1</fullName>
    </recommendedName>
</protein>
<gene>
    <name evidence="2" type="ORF">FA15DRAFT_756744</name>
</gene>
<accession>A0A5C3KTZ8</accession>
<dbReference type="Proteomes" id="UP000307440">
    <property type="component" value="Unassembled WGS sequence"/>
</dbReference>
<evidence type="ECO:0000256" key="1">
    <source>
        <dbReference type="SAM" id="MobiDB-lite"/>
    </source>
</evidence>
<evidence type="ECO:0000313" key="2">
    <source>
        <dbReference type="EMBL" id="TFK24081.1"/>
    </source>
</evidence>
<evidence type="ECO:0008006" key="4">
    <source>
        <dbReference type="Google" id="ProtNLM"/>
    </source>
</evidence>
<reference evidence="2 3" key="1">
    <citation type="journal article" date="2019" name="Nat. Ecol. Evol.">
        <title>Megaphylogeny resolves global patterns of mushroom evolution.</title>
        <authorList>
            <person name="Varga T."/>
            <person name="Krizsan K."/>
            <person name="Foldi C."/>
            <person name="Dima B."/>
            <person name="Sanchez-Garcia M."/>
            <person name="Sanchez-Ramirez S."/>
            <person name="Szollosi G.J."/>
            <person name="Szarkandi J.G."/>
            <person name="Papp V."/>
            <person name="Albert L."/>
            <person name="Andreopoulos W."/>
            <person name="Angelini C."/>
            <person name="Antonin V."/>
            <person name="Barry K.W."/>
            <person name="Bougher N.L."/>
            <person name="Buchanan P."/>
            <person name="Buyck B."/>
            <person name="Bense V."/>
            <person name="Catcheside P."/>
            <person name="Chovatia M."/>
            <person name="Cooper J."/>
            <person name="Damon W."/>
            <person name="Desjardin D."/>
            <person name="Finy P."/>
            <person name="Geml J."/>
            <person name="Haridas S."/>
            <person name="Hughes K."/>
            <person name="Justo A."/>
            <person name="Karasinski D."/>
            <person name="Kautmanova I."/>
            <person name="Kiss B."/>
            <person name="Kocsube S."/>
            <person name="Kotiranta H."/>
            <person name="LaButti K.M."/>
            <person name="Lechner B.E."/>
            <person name="Liimatainen K."/>
            <person name="Lipzen A."/>
            <person name="Lukacs Z."/>
            <person name="Mihaltcheva S."/>
            <person name="Morgado L.N."/>
            <person name="Niskanen T."/>
            <person name="Noordeloos M.E."/>
            <person name="Ohm R.A."/>
            <person name="Ortiz-Santana B."/>
            <person name="Ovrebo C."/>
            <person name="Racz N."/>
            <person name="Riley R."/>
            <person name="Savchenko A."/>
            <person name="Shiryaev A."/>
            <person name="Soop K."/>
            <person name="Spirin V."/>
            <person name="Szebenyi C."/>
            <person name="Tomsovsky M."/>
            <person name="Tulloss R.E."/>
            <person name="Uehling J."/>
            <person name="Grigoriev I.V."/>
            <person name="Vagvolgyi C."/>
            <person name="Papp T."/>
            <person name="Martin F.M."/>
            <person name="Miettinen O."/>
            <person name="Hibbett D.S."/>
            <person name="Nagy L.G."/>
        </authorList>
    </citation>
    <scope>NUCLEOTIDE SEQUENCE [LARGE SCALE GENOMIC DNA]</scope>
    <source>
        <strain evidence="2 3">CBS 121175</strain>
    </source>
</reference>
<proteinExistence type="predicted"/>
<sequence>MNTDPLQDSLPPRYAVESDEEDELNPLEHRVREPTKVDISIQGNIEKGGSLVVANTEIGAFWAKGAHLGEQTAAIMVNKIQVGLVFTPAWTRSTIIVSESFTRLPLSFMYPYAQKIIEALEPTQVSILDVYSVPIYTSQNPQRIHDAPLRYLCTTESPVASELPLFEPPNLLQTTSAAILSISSLQSVPVTAILVPLAHVPRPAPKELLPTHFLLSSEIPDQWTSSTLEDAHRFLLFALQEHSTEPWHLKGSELERLTSSRTRRTEIGEGGMYL</sequence>
<dbReference type="STRING" id="230819.A0A5C3KTZ8"/>
<dbReference type="OrthoDB" id="2546621at2759"/>